<dbReference type="RefSeq" id="XP_067818153.1">
    <property type="nucleotide sequence ID" value="XM_067958440.1"/>
</dbReference>
<comment type="caution">
    <text evidence="1">The sequence shown here is derived from an EMBL/GenBank/DDBJ whole genome shotgun (WGS) entry which is preliminary data.</text>
</comment>
<dbReference type="AlphaFoldDB" id="A0A976IEC8"/>
<evidence type="ECO:0000313" key="2">
    <source>
        <dbReference type="Proteomes" id="UP000294530"/>
    </source>
</evidence>
<name>A0A976IEC8_BRELC</name>
<proteinExistence type="predicted"/>
<gene>
    <name evidence="1" type="ORF">CCR75_000332</name>
</gene>
<accession>A0A976IEC8</accession>
<keyword evidence="2" id="KW-1185">Reference proteome</keyword>
<dbReference type="KEGG" id="blac:94344111"/>
<dbReference type="EMBL" id="SHOA02000016">
    <property type="protein sequence ID" value="TDH68654.1"/>
    <property type="molecule type" value="Genomic_DNA"/>
</dbReference>
<sequence>MKCEEPMLLCVHLGGDIWSAKSKHDDVRIKFVSSHVKSGALVPLYLESRNMPDDLITKALTAPRLQELRIVVGLGECLNDDKKETDVAMTGRMVANYGD</sequence>
<organism evidence="1 2">
    <name type="scientific">Bremia lactucae</name>
    <name type="common">Lettuce downy mildew</name>
    <dbReference type="NCBI Taxonomy" id="4779"/>
    <lineage>
        <taxon>Eukaryota</taxon>
        <taxon>Sar</taxon>
        <taxon>Stramenopiles</taxon>
        <taxon>Oomycota</taxon>
        <taxon>Peronosporomycetes</taxon>
        <taxon>Peronosporales</taxon>
        <taxon>Peronosporaceae</taxon>
        <taxon>Bremia</taxon>
    </lineage>
</organism>
<dbReference type="OrthoDB" id="94889at2759"/>
<dbReference type="Proteomes" id="UP000294530">
    <property type="component" value="Unassembled WGS sequence"/>
</dbReference>
<reference evidence="1 2" key="1">
    <citation type="journal article" date="2021" name="Genome Biol.">
        <title>AFLAP: assembly-free linkage analysis pipeline using k-mers from genome sequencing data.</title>
        <authorList>
            <person name="Fletcher K."/>
            <person name="Zhang L."/>
            <person name="Gil J."/>
            <person name="Han R."/>
            <person name="Cavanaugh K."/>
            <person name="Michelmore R."/>
        </authorList>
    </citation>
    <scope>NUCLEOTIDE SEQUENCE [LARGE SCALE GENOMIC DNA]</scope>
    <source>
        <strain evidence="1 2">SF5</strain>
    </source>
</reference>
<evidence type="ECO:0000313" key="1">
    <source>
        <dbReference type="EMBL" id="TDH68654.1"/>
    </source>
</evidence>
<dbReference type="GeneID" id="94344111"/>
<protein>
    <submittedName>
        <fullName evidence="1">Uncharacterized protein</fullName>
    </submittedName>
</protein>